<name>A0AAV7JX09_9METZ</name>
<comment type="caution">
    <text evidence="4">The sequence shown here is derived from an EMBL/GenBank/DDBJ whole genome shotgun (WGS) entry which is preliminary data.</text>
</comment>
<dbReference type="Gene3D" id="1.10.10.10">
    <property type="entry name" value="Winged helix-like DNA-binding domain superfamily/Winged helix DNA-binding domain"/>
    <property type="match status" value="1"/>
</dbReference>
<dbReference type="InterPro" id="IPR004545">
    <property type="entry name" value="PA2G4"/>
</dbReference>
<dbReference type="PANTHER" id="PTHR10804">
    <property type="entry name" value="PROTEASE FAMILY M24 METHIONYL AMINOPEPTIDASE, AMINOPEPTIDASE P"/>
    <property type="match status" value="1"/>
</dbReference>
<dbReference type="EMBL" id="JAKMXF010000277">
    <property type="protein sequence ID" value="KAI6653392.1"/>
    <property type="molecule type" value="Genomic_DNA"/>
</dbReference>
<evidence type="ECO:0000313" key="5">
    <source>
        <dbReference type="Proteomes" id="UP001165289"/>
    </source>
</evidence>
<dbReference type="NCBIfam" id="TIGR00495">
    <property type="entry name" value="crvDNA_42K"/>
    <property type="match status" value="1"/>
</dbReference>
<dbReference type="PANTHER" id="PTHR10804:SF11">
    <property type="entry name" value="PROLIFERATION-ASSOCIATED PROTEIN 2G4"/>
    <property type="match status" value="1"/>
</dbReference>
<gene>
    <name evidence="4" type="ORF">LOD99_3611</name>
</gene>
<evidence type="ECO:0000313" key="4">
    <source>
        <dbReference type="EMBL" id="KAI6653392.1"/>
    </source>
</evidence>
<accession>A0AAV7JX09</accession>
<feature type="domain" description="Peptidase M24" evidence="3">
    <location>
        <begin position="24"/>
        <end position="163"/>
    </location>
</feature>
<feature type="region of interest" description="Disordered" evidence="2">
    <location>
        <begin position="359"/>
        <end position="405"/>
    </location>
</feature>
<dbReference type="CDD" id="cd01089">
    <property type="entry name" value="PA2G4-like"/>
    <property type="match status" value="1"/>
</dbReference>
<dbReference type="SUPFAM" id="SSF46785">
    <property type="entry name" value="Winged helix' DNA-binding domain"/>
    <property type="match status" value="1"/>
</dbReference>
<protein>
    <recommendedName>
        <fullName evidence="3">Peptidase M24 domain-containing protein</fullName>
    </recommendedName>
</protein>
<dbReference type="Pfam" id="PF00557">
    <property type="entry name" value="Peptidase_M24"/>
    <property type="match status" value="1"/>
</dbReference>
<keyword evidence="5" id="KW-1185">Reference proteome</keyword>
<dbReference type="Proteomes" id="UP001165289">
    <property type="component" value="Unassembled WGS sequence"/>
</dbReference>
<reference evidence="4 5" key="1">
    <citation type="journal article" date="2023" name="BMC Biol.">
        <title>The compact genome of the sponge Oopsacas minuta (Hexactinellida) is lacking key metazoan core genes.</title>
        <authorList>
            <person name="Santini S."/>
            <person name="Schenkelaars Q."/>
            <person name="Jourda C."/>
            <person name="Duchesne M."/>
            <person name="Belahbib H."/>
            <person name="Rocher C."/>
            <person name="Selva M."/>
            <person name="Riesgo A."/>
            <person name="Vervoort M."/>
            <person name="Leys S.P."/>
            <person name="Kodjabachian L."/>
            <person name="Le Bivic A."/>
            <person name="Borchiellini C."/>
            <person name="Claverie J.M."/>
            <person name="Renard E."/>
        </authorList>
    </citation>
    <scope>NUCLEOTIDE SEQUENCE [LARGE SCALE GENOMIC DNA]</scope>
    <source>
        <strain evidence="4">SPO-2</strain>
    </source>
</reference>
<dbReference type="InterPro" id="IPR047113">
    <property type="entry name" value="PA2G4/ARX1"/>
</dbReference>
<sequence length="405" mass="45204">MAAAKLETTPEVMTDPVFTKYCMAGDIANRVMLFVIGNCKAGKPVLELSIEGDKLILEETDKIFRKEKSLKKGIAFPTSLSVNHCACNYNPSPDSDKGINLKDGDVVKIDLGVHIDGYIATIAHTIVVGISPENKVSGRKADVILAAFYASEILQRLIKPGGQNFNITEKITLSASEFNTLPIEGIISHDMEQNRMLGEKRIIQNPGEALRKEYKKCSFVENEVYNVDVLFTTGEGKLKQSDMKPTIFRRTESAYKLKLQTARVFTNEVTTKFGNMPFTMRAIEDLKSARMGVTECVNHQVMEPYDVMFDKEGEFVAQFKYTVILRPSGNYKITGIPFDCSLYESEFSIKNEELVGYLSQSTSGKKNKKKKKGKTNEIGSEKEEKNSEISQGDDKQTIESSNSTK</sequence>
<dbReference type="Gene3D" id="3.90.230.10">
    <property type="entry name" value="Creatinase/methionine aminopeptidase superfamily"/>
    <property type="match status" value="1"/>
</dbReference>
<evidence type="ECO:0000259" key="3">
    <source>
        <dbReference type="Pfam" id="PF00557"/>
    </source>
</evidence>
<comment type="similarity">
    <text evidence="1">Belongs to the peptidase M24 family.</text>
</comment>
<dbReference type="InterPro" id="IPR036005">
    <property type="entry name" value="Creatinase/aminopeptidase-like"/>
</dbReference>
<dbReference type="SUPFAM" id="SSF55920">
    <property type="entry name" value="Creatinase/aminopeptidase"/>
    <property type="match status" value="1"/>
</dbReference>
<dbReference type="AlphaFoldDB" id="A0AAV7JX09"/>
<evidence type="ECO:0000256" key="1">
    <source>
        <dbReference type="ARBA" id="ARBA00007319"/>
    </source>
</evidence>
<feature type="compositionally biased region" description="Basic and acidic residues" evidence="2">
    <location>
        <begin position="379"/>
        <end position="397"/>
    </location>
</feature>
<evidence type="ECO:0000256" key="2">
    <source>
        <dbReference type="SAM" id="MobiDB-lite"/>
    </source>
</evidence>
<dbReference type="FunFam" id="1.10.10.10:FF:000029">
    <property type="entry name" value="Proliferation-associated 2G4, a"/>
    <property type="match status" value="1"/>
</dbReference>
<dbReference type="InterPro" id="IPR036388">
    <property type="entry name" value="WH-like_DNA-bd_sf"/>
</dbReference>
<proteinExistence type="inferred from homology"/>
<dbReference type="InterPro" id="IPR036390">
    <property type="entry name" value="WH_DNA-bd_sf"/>
</dbReference>
<organism evidence="4 5">
    <name type="scientific">Oopsacas minuta</name>
    <dbReference type="NCBI Taxonomy" id="111878"/>
    <lineage>
        <taxon>Eukaryota</taxon>
        <taxon>Metazoa</taxon>
        <taxon>Porifera</taxon>
        <taxon>Hexactinellida</taxon>
        <taxon>Hexasterophora</taxon>
        <taxon>Lyssacinosida</taxon>
        <taxon>Leucopsacidae</taxon>
        <taxon>Oopsacas</taxon>
    </lineage>
</organism>
<dbReference type="InterPro" id="IPR000994">
    <property type="entry name" value="Pept_M24"/>
</dbReference>